<accession>A0ABQ6GU90</accession>
<name>A0ABQ6GU90_9GAMM</name>
<feature type="transmembrane region" description="Helical" evidence="3">
    <location>
        <begin position="9"/>
        <end position="29"/>
    </location>
</feature>
<dbReference type="InterPro" id="IPR036097">
    <property type="entry name" value="HisK_dim/P_sf"/>
</dbReference>
<dbReference type="InterPro" id="IPR003594">
    <property type="entry name" value="HATPase_dom"/>
</dbReference>
<dbReference type="PANTHER" id="PTHR43065">
    <property type="entry name" value="SENSOR HISTIDINE KINASE"/>
    <property type="match status" value="1"/>
</dbReference>
<dbReference type="InterPro" id="IPR004358">
    <property type="entry name" value="Sig_transdc_His_kin-like_C"/>
</dbReference>
<dbReference type="PRINTS" id="PR00344">
    <property type="entry name" value="BCTRLSENSOR"/>
</dbReference>
<dbReference type="PANTHER" id="PTHR43065:SF51">
    <property type="entry name" value="HISTIDINE KINASE"/>
    <property type="match status" value="1"/>
</dbReference>
<evidence type="ECO:0000256" key="3">
    <source>
        <dbReference type="SAM" id="Phobius"/>
    </source>
</evidence>
<keyword evidence="3" id="KW-0472">Membrane</keyword>
<feature type="domain" description="Histidine kinase" evidence="4">
    <location>
        <begin position="233"/>
        <end position="433"/>
    </location>
</feature>
<dbReference type="PROSITE" id="PS50112">
    <property type="entry name" value="PAS"/>
    <property type="match status" value="1"/>
</dbReference>
<dbReference type="PROSITE" id="PS50109">
    <property type="entry name" value="HIS_KIN"/>
    <property type="match status" value="1"/>
</dbReference>
<evidence type="ECO:0000313" key="6">
    <source>
        <dbReference type="EMBL" id="GLX79493.1"/>
    </source>
</evidence>
<dbReference type="CDD" id="cd06225">
    <property type="entry name" value="HAMP"/>
    <property type="match status" value="1"/>
</dbReference>
<proteinExistence type="predicted"/>
<dbReference type="SUPFAM" id="SSF47384">
    <property type="entry name" value="Homodimeric domain of signal transducing histidine kinase"/>
    <property type="match status" value="1"/>
</dbReference>
<keyword evidence="7" id="KW-1185">Reference proteome</keyword>
<feature type="domain" description="PAS" evidence="5">
    <location>
        <begin position="113"/>
        <end position="149"/>
    </location>
</feature>
<dbReference type="EC" id="2.7.13.3" evidence="2"/>
<organism evidence="6 7">
    <name type="scientific">Thalassotalea insulae</name>
    <dbReference type="NCBI Taxonomy" id="2056778"/>
    <lineage>
        <taxon>Bacteria</taxon>
        <taxon>Pseudomonadati</taxon>
        <taxon>Pseudomonadota</taxon>
        <taxon>Gammaproteobacteria</taxon>
        <taxon>Alteromonadales</taxon>
        <taxon>Colwelliaceae</taxon>
        <taxon>Thalassotalea</taxon>
    </lineage>
</organism>
<dbReference type="SMART" id="SM00387">
    <property type="entry name" value="HATPase_c"/>
    <property type="match status" value="1"/>
</dbReference>
<protein>
    <recommendedName>
        <fullName evidence="2">histidine kinase</fullName>
        <ecNumber evidence="2">2.7.13.3</ecNumber>
    </recommendedName>
</protein>
<reference evidence="6 7" key="1">
    <citation type="submission" date="2023-03" db="EMBL/GenBank/DDBJ databases">
        <title>Draft genome sequence of Thalassotalea insulae KCTC 62186T.</title>
        <authorList>
            <person name="Sawabe T."/>
        </authorList>
    </citation>
    <scope>NUCLEOTIDE SEQUENCE [LARGE SCALE GENOMIC DNA]</scope>
    <source>
        <strain evidence="6 7">KCTC 62186</strain>
    </source>
</reference>
<keyword evidence="3" id="KW-0812">Transmembrane</keyword>
<evidence type="ECO:0000259" key="5">
    <source>
        <dbReference type="PROSITE" id="PS50112"/>
    </source>
</evidence>
<dbReference type="Gene3D" id="3.30.565.10">
    <property type="entry name" value="Histidine kinase-like ATPase, C-terminal domain"/>
    <property type="match status" value="1"/>
</dbReference>
<evidence type="ECO:0000256" key="2">
    <source>
        <dbReference type="ARBA" id="ARBA00012438"/>
    </source>
</evidence>
<dbReference type="InterPro" id="IPR000014">
    <property type="entry name" value="PAS"/>
</dbReference>
<dbReference type="EMBL" id="BSST01000001">
    <property type="protein sequence ID" value="GLX79493.1"/>
    <property type="molecule type" value="Genomic_DNA"/>
</dbReference>
<feature type="transmembrane region" description="Helical" evidence="3">
    <location>
        <begin position="35"/>
        <end position="55"/>
    </location>
</feature>
<dbReference type="SUPFAM" id="SSF55874">
    <property type="entry name" value="ATPase domain of HSP90 chaperone/DNA topoisomerase II/histidine kinase"/>
    <property type="match status" value="1"/>
</dbReference>
<dbReference type="Proteomes" id="UP001157186">
    <property type="component" value="Unassembled WGS sequence"/>
</dbReference>
<evidence type="ECO:0000259" key="4">
    <source>
        <dbReference type="PROSITE" id="PS50109"/>
    </source>
</evidence>
<sequence>MLHTIKARLTLITLCLIWLSNSLLFYYFGNGDWQYFLLLLVFISALAIALTHYLFAPLSEKLLKLEAGLLNFKDNEFSNSLVVNGRDELSQLAELYNEVADKLRIEKQHIYQREMLLDKVIESSPIVMFLVDDDGFFVYSNTATRHLLNDGKPLEGEKFAQLKLQWPESLQLALDHHQDGLFSIEQEGTVDTWHLSRGDFLLNAKKHRLFLLKQMTRELNRQEVAVWKKVIRVISHELNNSLAPISSVTHSGKMIASQIGHDKLVLIFDTIRERVEHLNHFISGYARFAKLPNPRLTQVELPSFIAKLQAQFEFALTDEVPDLSIEIDVSQIEQVLINLIKNAYESGSSKQDVSLGLQVNQAMLTISVKDRGTGMSEQVLTNALIPFYSTKQAGTGLGLALCREIIEAHNGRIALHNRNDGGLAVIIELPLNGDSSR</sequence>
<dbReference type="Pfam" id="PF02518">
    <property type="entry name" value="HATPase_c"/>
    <property type="match status" value="1"/>
</dbReference>
<keyword evidence="3" id="KW-1133">Transmembrane helix</keyword>
<evidence type="ECO:0000256" key="1">
    <source>
        <dbReference type="ARBA" id="ARBA00000085"/>
    </source>
</evidence>
<gene>
    <name evidence="6" type="ORF">tinsulaeT_28330</name>
</gene>
<dbReference type="InterPro" id="IPR005467">
    <property type="entry name" value="His_kinase_dom"/>
</dbReference>
<comment type="catalytic activity">
    <reaction evidence="1">
        <text>ATP + protein L-histidine = ADP + protein N-phospho-L-histidine.</text>
        <dbReference type="EC" id="2.7.13.3"/>
    </reaction>
</comment>
<dbReference type="InterPro" id="IPR036890">
    <property type="entry name" value="HATPase_C_sf"/>
</dbReference>
<evidence type="ECO:0000313" key="7">
    <source>
        <dbReference type="Proteomes" id="UP001157186"/>
    </source>
</evidence>
<comment type="caution">
    <text evidence="6">The sequence shown here is derived from an EMBL/GenBank/DDBJ whole genome shotgun (WGS) entry which is preliminary data.</text>
</comment>